<keyword evidence="3" id="KW-0067">ATP-binding</keyword>
<keyword evidence="4" id="KW-0460">Magnesium</keyword>
<evidence type="ECO:0000256" key="3">
    <source>
        <dbReference type="PIRSR" id="PIRSR600829-3"/>
    </source>
</evidence>
<feature type="binding site" evidence="3">
    <location>
        <begin position="79"/>
        <end position="81"/>
    </location>
    <ligand>
        <name>ATP</name>
        <dbReference type="ChEBI" id="CHEBI:30616"/>
    </ligand>
</feature>
<sequence>MRRFLSSAKYAVSGLAYAVRTQRHMRFHLGAAAAVLTTAAVLGVSRQSWALLIGACCIVIAAELTNTAIERLVDLASPELHPLAKAAKDTAAAAVLIMALGAAVIGLLVLGPPLAERLGWLEFNN</sequence>
<organism evidence="6 7">
    <name type="scientific">Paenibacillus sabuli</name>
    <dbReference type="NCBI Taxonomy" id="2772509"/>
    <lineage>
        <taxon>Bacteria</taxon>
        <taxon>Bacillati</taxon>
        <taxon>Bacillota</taxon>
        <taxon>Bacilli</taxon>
        <taxon>Bacillales</taxon>
        <taxon>Paenibacillaceae</taxon>
        <taxon>Paenibacillus</taxon>
    </lineage>
</organism>
<dbReference type="RefSeq" id="WP_190915137.1">
    <property type="nucleotide sequence ID" value="NZ_JACXIZ010000011.1"/>
</dbReference>
<reference evidence="6" key="1">
    <citation type="submission" date="2020-09" db="EMBL/GenBank/DDBJ databases">
        <title>A novel bacterium of genus Paenibacillus, isolated from South China Sea.</title>
        <authorList>
            <person name="Huang H."/>
            <person name="Mo K."/>
            <person name="Hu Y."/>
        </authorList>
    </citation>
    <scope>NUCLEOTIDE SEQUENCE</scope>
    <source>
        <strain evidence="6">IB182496</strain>
    </source>
</reference>
<feature type="active site" description="Proton acceptor" evidence="1">
    <location>
        <position position="63"/>
    </location>
</feature>
<dbReference type="Pfam" id="PF01219">
    <property type="entry name" value="DAGK_prokar"/>
    <property type="match status" value="1"/>
</dbReference>
<evidence type="ECO:0000313" key="7">
    <source>
        <dbReference type="Proteomes" id="UP000621560"/>
    </source>
</evidence>
<gene>
    <name evidence="6" type="ORF">IDH44_04535</name>
</gene>
<comment type="caution">
    <text evidence="6">The sequence shown here is derived from an EMBL/GenBank/DDBJ whole genome shotgun (WGS) entry which is preliminary data.</text>
</comment>
<keyword evidence="5" id="KW-0472">Membrane</keyword>
<keyword evidence="3" id="KW-0547">Nucleotide-binding</keyword>
<proteinExistence type="predicted"/>
<keyword evidence="4" id="KW-0479">Metal-binding</keyword>
<keyword evidence="5" id="KW-1133">Transmembrane helix</keyword>
<keyword evidence="7" id="KW-1185">Reference proteome</keyword>
<dbReference type="GO" id="GO:0016020">
    <property type="term" value="C:membrane"/>
    <property type="evidence" value="ECO:0007669"/>
    <property type="project" value="InterPro"/>
</dbReference>
<evidence type="ECO:0000256" key="1">
    <source>
        <dbReference type="PIRSR" id="PIRSR600829-1"/>
    </source>
</evidence>
<dbReference type="PANTHER" id="PTHR34299">
    <property type="entry name" value="DIACYLGLYCEROL KINASE"/>
    <property type="match status" value="1"/>
</dbReference>
<accession>A0A927BQL3</accession>
<feature type="binding site" evidence="3">
    <location>
        <position position="3"/>
    </location>
    <ligand>
        <name>ATP</name>
        <dbReference type="ChEBI" id="CHEBI:30616"/>
    </ligand>
</feature>
<dbReference type="InterPro" id="IPR033717">
    <property type="entry name" value="UDPK"/>
</dbReference>
<dbReference type="EMBL" id="JACXIZ010000011">
    <property type="protein sequence ID" value="MBD2844447.1"/>
    <property type="molecule type" value="Genomic_DNA"/>
</dbReference>
<evidence type="ECO:0000313" key="6">
    <source>
        <dbReference type="EMBL" id="MBD2844447.1"/>
    </source>
</evidence>
<dbReference type="GO" id="GO:0016301">
    <property type="term" value="F:kinase activity"/>
    <property type="evidence" value="ECO:0007669"/>
    <property type="project" value="UniProtKB-KW"/>
</dbReference>
<keyword evidence="6" id="KW-0808">Transferase</keyword>
<feature type="binding site" evidence="4">
    <location>
        <position position="70"/>
    </location>
    <ligand>
        <name>a divalent metal cation</name>
        <dbReference type="ChEBI" id="CHEBI:60240"/>
    </ligand>
</feature>
<dbReference type="CDD" id="cd14265">
    <property type="entry name" value="UDPK_IM_like"/>
    <property type="match status" value="1"/>
</dbReference>
<evidence type="ECO:0000256" key="4">
    <source>
        <dbReference type="PIRSR" id="PIRSR600829-4"/>
    </source>
</evidence>
<feature type="binding site" evidence="2">
    <location>
        <position position="3"/>
    </location>
    <ligand>
        <name>substrate</name>
    </ligand>
</feature>
<feature type="transmembrane region" description="Helical" evidence="5">
    <location>
        <begin position="50"/>
        <end position="69"/>
    </location>
</feature>
<dbReference type="PANTHER" id="PTHR34299:SF1">
    <property type="entry name" value="DIACYLGLYCEROL KINASE"/>
    <property type="match status" value="1"/>
</dbReference>
<dbReference type="Gene3D" id="1.10.3830.10">
    <property type="entry name" value="Diacylglycerol kinase (DAGK) domain"/>
    <property type="match status" value="1"/>
</dbReference>
<evidence type="ECO:0000256" key="2">
    <source>
        <dbReference type="PIRSR" id="PIRSR600829-2"/>
    </source>
</evidence>
<protein>
    <submittedName>
        <fullName evidence="6">Diacylglycerol kinase family protein</fullName>
    </submittedName>
</protein>
<feature type="transmembrane region" description="Helical" evidence="5">
    <location>
        <begin position="27"/>
        <end position="44"/>
    </location>
</feature>
<dbReference type="GO" id="GO:0046872">
    <property type="term" value="F:metal ion binding"/>
    <property type="evidence" value="ECO:0007669"/>
    <property type="project" value="UniProtKB-KW"/>
</dbReference>
<feature type="binding site" evidence="2">
    <location>
        <position position="63"/>
    </location>
    <ligand>
        <name>substrate</name>
    </ligand>
</feature>
<dbReference type="InterPro" id="IPR000829">
    <property type="entry name" value="DAGK"/>
</dbReference>
<dbReference type="GO" id="GO:0005524">
    <property type="term" value="F:ATP binding"/>
    <property type="evidence" value="ECO:0007669"/>
    <property type="project" value="UniProtKB-KW"/>
</dbReference>
<dbReference type="Proteomes" id="UP000621560">
    <property type="component" value="Unassembled WGS sequence"/>
</dbReference>
<keyword evidence="6" id="KW-0418">Kinase</keyword>
<name>A0A927BQL3_9BACL</name>
<comment type="cofactor">
    <cofactor evidence="4">
        <name>Mg(2+)</name>
        <dbReference type="ChEBI" id="CHEBI:18420"/>
    </cofactor>
    <text evidence="4">Mn(2+), Zn(2+), Cd(2+) and Co(2+) support activity to lesser extents.</text>
</comment>
<feature type="binding site" evidence="3">
    <location>
        <position position="10"/>
    </location>
    <ligand>
        <name>ATP</name>
        <dbReference type="ChEBI" id="CHEBI:30616"/>
    </ligand>
</feature>
<dbReference type="AlphaFoldDB" id="A0A927BQL3"/>
<feature type="transmembrane region" description="Helical" evidence="5">
    <location>
        <begin position="90"/>
        <end position="111"/>
    </location>
</feature>
<feature type="binding site" evidence="3">
    <location>
        <position position="70"/>
    </location>
    <ligand>
        <name>ATP</name>
        <dbReference type="ChEBI" id="CHEBI:30616"/>
    </ligand>
</feature>
<keyword evidence="5" id="KW-0812">Transmembrane</keyword>
<feature type="binding site" evidence="3">
    <location>
        <begin position="88"/>
        <end position="89"/>
    </location>
    <ligand>
        <name>ATP</name>
        <dbReference type="ChEBI" id="CHEBI:30616"/>
    </ligand>
</feature>
<evidence type="ECO:0000256" key="5">
    <source>
        <dbReference type="SAM" id="Phobius"/>
    </source>
</evidence>
<dbReference type="GO" id="GO:0008654">
    <property type="term" value="P:phospholipid biosynthetic process"/>
    <property type="evidence" value="ECO:0007669"/>
    <property type="project" value="InterPro"/>
</dbReference>